<feature type="non-terminal residue" evidence="2">
    <location>
        <position position="1"/>
    </location>
</feature>
<evidence type="ECO:0000313" key="2">
    <source>
        <dbReference type="EMBL" id="KAJ1958273.1"/>
    </source>
</evidence>
<sequence>EFIRQKYVRRRWVDESLLKSLNHSAPAPKSPQILSAKSSTLRPPNTYLPRSPTLNRRLPTTTSLSTASSPASKPKLLPNPPPPNPTQKAVQVTQGPAPLAVTSSHAPTTTGLSVPTQHTLTRVRSMPMLKDPPLVSPAQPLPQTPVVAITNQLDQVHLSPAILPTSTENSRSIGPHNPFFSMNRTHTAPSTMAVRSTNDATQDLLGLFDPLPTPSRGTGMGVQLTNGSGVQQPVSLSTTVGQIVVPLRSNSVVSQTQHNPFTLDSVSGQITPGVATNPWYQQQQQQRVVHPPPSQGHIVPNVGGRSSFSQITTTIPSSTSAMLANPFTRAPISAGAVSNPFGLTTAGPTLTATAPGPGKPTMGTFSTGHAGHPWTTHPGPTPPTPVSPFINGVQPQPSHAGTFVNGGMVGQPVSRQGMSPISTPPVTTQHDPFASLNPFFQTTNFPNGNNHFGVQPGPVGTGFTQHQQQSGPAPPGHQPVGMYRMASH</sequence>
<feature type="compositionally biased region" description="Polar residues" evidence="1">
    <location>
        <begin position="32"/>
        <end position="43"/>
    </location>
</feature>
<protein>
    <submittedName>
        <fullName evidence="2">Uncharacterized protein</fullName>
    </submittedName>
</protein>
<organism evidence="2 3">
    <name type="scientific">Dispira parvispora</name>
    <dbReference type="NCBI Taxonomy" id="1520584"/>
    <lineage>
        <taxon>Eukaryota</taxon>
        <taxon>Fungi</taxon>
        <taxon>Fungi incertae sedis</taxon>
        <taxon>Zoopagomycota</taxon>
        <taxon>Kickxellomycotina</taxon>
        <taxon>Dimargaritomycetes</taxon>
        <taxon>Dimargaritales</taxon>
        <taxon>Dimargaritaceae</taxon>
        <taxon>Dispira</taxon>
    </lineage>
</organism>
<accession>A0A9W8AQX4</accession>
<proteinExistence type="predicted"/>
<dbReference type="Proteomes" id="UP001150925">
    <property type="component" value="Unassembled WGS sequence"/>
</dbReference>
<feature type="region of interest" description="Disordered" evidence="1">
    <location>
        <begin position="22"/>
        <end position="113"/>
    </location>
</feature>
<dbReference type="EMBL" id="JANBPY010001814">
    <property type="protein sequence ID" value="KAJ1958273.1"/>
    <property type="molecule type" value="Genomic_DNA"/>
</dbReference>
<name>A0A9W8AQX4_9FUNG</name>
<evidence type="ECO:0000313" key="3">
    <source>
        <dbReference type="Proteomes" id="UP001150925"/>
    </source>
</evidence>
<reference evidence="2" key="1">
    <citation type="submission" date="2022-07" db="EMBL/GenBank/DDBJ databases">
        <title>Phylogenomic reconstructions and comparative analyses of Kickxellomycotina fungi.</title>
        <authorList>
            <person name="Reynolds N.K."/>
            <person name="Stajich J.E."/>
            <person name="Barry K."/>
            <person name="Grigoriev I.V."/>
            <person name="Crous P."/>
            <person name="Smith M.E."/>
        </authorList>
    </citation>
    <scope>NUCLEOTIDE SEQUENCE</scope>
    <source>
        <strain evidence="2">RSA 1196</strain>
    </source>
</reference>
<feature type="compositionally biased region" description="Polar residues" evidence="1">
    <location>
        <begin position="101"/>
        <end position="113"/>
    </location>
</feature>
<gene>
    <name evidence="2" type="ORF">IWQ62_004925</name>
</gene>
<evidence type="ECO:0000256" key="1">
    <source>
        <dbReference type="SAM" id="MobiDB-lite"/>
    </source>
</evidence>
<dbReference type="AlphaFoldDB" id="A0A9W8AQX4"/>
<comment type="caution">
    <text evidence="2">The sequence shown here is derived from an EMBL/GenBank/DDBJ whole genome shotgun (WGS) entry which is preliminary data.</text>
</comment>
<keyword evidence="3" id="KW-1185">Reference proteome</keyword>
<feature type="compositionally biased region" description="Low complexity" evidence="1">
    <location>
        <begin position="48"/>
        <end position="76"/>
    </location>
</feature>